<evidence type="ECO:0000313" key="3">
    <source>
        <dbReference type="Proteomes" id="UP000535937"/>
    </source>
</evidence>
<dbReference type="Proteomes" id="UP000535937">
    <property type="component" value="Unassembled WGS sequence"/>
</dbReference>
<feature type="region of interest" description="Disordered" evidence="1">
    <location>
        <begin position="1"/>
        <end position="61"/>
    </location>
</feature>
<feature type="compositionally biased region" description="Low complexity" evidence="1">
    <location>
        <begin position="50"/>
        <end position="61"/>
    </location>
</feature>
<feature type="compositionally biased region" description="Polar residues" evidence="1">
    <location>
        <begin position="151"/>
        <end position="162"/>
    </location>
</feature>
<dbReference type="AlphaFoldDB" id="A0A7W4WAH7"/>
<proteinExistence type="predicted"/>
<comment type="caution">
    <text evidence="2">The sequence shown here is derived from an EMBL/GenBank/DDBJ whole genome shotgun (WGS) entry which is preliminary data.</text>
</comment>
<dbReference type="RefSeq" id="WP_183457234.1">
    <property type="nucleotide sequence ID" value="NZ_JACHWZ010000003.1"/>
</dbReference>
<protein>
    <submittedName>
        <fullName evidence="2">Uncharacterized protein</fullName>
    </submittedName>
</protein>
<sequence length="162" mass="15731">MSSASAGSSSSNSGENNYAETPDGSEQDYGRLPQFSATSTTCAEAQQGDGPAAASASGSAVGVNVAKTTSVSTCIGTDYAAAACEYGVAVAGPHSAAAASQVGVVAVGPDGAAATSDAANSSNVTNVSDTVVVTSEPESSQENQDVERNSLNESGENLANNA</sequence>
<gene>
    <name evidence="2" type="ORF">FHS09_000956</name>
</gene>
<feature type="region of interest" description="Disordered" evidence="1">
    <location>
        <begin position="111"/>
        <end position="162"/>
    </location>
</feature>
<accession>A0A7W4WAH7</accession>
<dbReference type="EMBL" id="JACHWZ010000003">
    <property type="protein sequence ID" value="MBB3060143.1"/>
    <property type="molecule type" value="Genomic_DNA"/>
</dbReference>
<evidence type="ECO:0000313" key="2">
    <source>
        <dbReference type="EMBL" id="MBB3060143.1"/>
    </source>
</evidence>
<evidence type="ECO:0000256" key="1">
    <source>
        <dbReference type="SAM" id="MobiDB-lite"/>
    </source>
</evidence>
<name>A0A7W4WAH7_9GAMM</name>
<feature type="compositionally biased region" description="Polar residues" evidence="1">
    <location>
        <begin position="35"/>
        <end position="44"/>
    </location>
</feature>
<keyword evidence="3" id="KW-1185">Reference proteome</keyword>
<feature type="compositionally biased region" description="Low complexity" evidence="1">
    <location>
        <begin position="111"/>
        <end position="135"/>
    </location>
</feature>
<organism evidence="2 3">
    <name type="scientific">Microbulbifer rhizosphaerae</name>
    <dbReference type="NCBI Taxonomy" id="1562603"/>
    <lineage>
        <taxon>Bacteria</taxon>
        <taxon>Pseudomonadati</taxon>
        <taxon>Pseudomonadota</taxon>
        <taxon>Gammaproteobacteria</taxon>
        <taxon>Cellvibrionales</taxon>
        <taxon>Microbulbiferaceae</taxon>
        <taxon>Microbulbifer</taxon>
    </lineage>
</organism>
<reference evidence="2 3" key="1">
    <citation type="submission" date="2020-08" db="EMBL/GenBank/DDBJ databases">
        <title>Genomic Encyclopedia of Type Strains, Phase III (KMG-III): the genomes of soil and plant-associated and newly described type strains.</title>
        <authorList>
            <person name="Whitman W."/>
        </authorList>
    </citation>
    <scope>NUCLEOTIDE SEQUENCE [LARGE SCALE GENOMIC DNA]</scope>
    <source>
        <strain evidence="2 3">CECT 8799</strain>
    </source>
</reference>
<feature type="compositionally biased region" description="Low complexity" evidence="1">
    <location>
        <begin position="1"/>
        <end position="14"/>
    </location>
</feature>